<protein>
    <submittedName>
        <fullName evidence="2">Phosphopantetheine attachment site</fullName>
    </submittedName>
</protein>
<dbReference type="InterPro" id="IPR009081">
    <property type="entry name" value="PP-bd_ACP"/>
</dbReference>
<dbReference type="AlphaFoldDB" id="A0A0W0YZ48"/>
<evidence type="ECO:0000259" key="1">
    <source>
        <dbReference type="Pfam" id="PF00550"/>
    </source>
</evidence>
<dbReference type="EMBL" id="LNYX01000030">
    <property type="protein sequence ID" value="KTD62107.1"/>
    <property type="molecule type" value="Genomic_DNA"/>
</dbReference>
<evidence type="ECO:0000313" key="2">
    <source>
        <dbReference type="EMBL" id="KTD62107.1"/>
    </source>
</evidence>
<evidence type="ECO:0000313" key="3">
    <source>
        <dbReference type="Proteomes" id="UP000054877"/>
    </source>
</evidence>
<dbReference type="Proteomes" id="UP000054877">
    <property type="component" value="Unassembled WGS sequence"/>
</dbReference>
<name>A0A0W0YZ48_LEGSP</name>
<dbReference type="Pfam" id="PF00550">
    <property type="entry name" value="PP-binding"/>
    <property type="match status" value="1"/>
</dbReference>
<dbReference type="STRING" id="452.Lspi_1957"/>
<keyword evidence="3" id="KW-1185">Reference proteome</keyword>
<dbReference type="OrthoDB" id="6447324at2"/>
<dbReference type="RefSeq" id="WP_058483877.1">
    <property type="nucleotide sequence ID" value="NZ_CAAAII010000007.1"/>
</dbReference>
<comment type="caution">
    <text evidence="2">The sequence shown here is derived from an EMBL/GenBank/DDBJ whole genome shotgun (WGS) entry which is preliminary data.</text>
</comment>
<feature type="domain" description="Carrier" evidence="1">
    <location>
        <begin position="31"/>
        <end position="67"/>
    </location>
</feature>
<accession>A0A0W0YZ48</accession>
<dbReference type="InterPro" id="IPR036736">
    <property type="entry name" value="ACP-like_sf"/>
</dbReference>
<organism evidence="2 3">
    <name type="scientific">Legionella spiritensis</name>
    <dbReference type="NCBI Taxonomy" id="452"/>
    <lineage>
        <taxon>Bacteria</taxon>
        <taxon>Pseudomonadati</taxon>
        <taxon>Pseudomonadota</taxon>
        <taxon>Gammaproteobacteria</taxon>
        <taxon>Legionellales</taxon>
        <taxon>Legionellaceae</taxon>
        <taxon>Legionella</taxon>
    </lineage>
</organism>
<gene>
    <name evidence="2" type="ORF">Lspi_1957</name>
</gene>
<proteinExistence type="predicted"/>
<reference evidence="2 3" key="1">
    <citation type="submission" date="2015-11" db="EMBL/GenBank/DDBJ databases">
        <title>Genomic analysis of 38 Legionella species identifies large and diverse effector repertoires.</title>
        <authorList>
            <person name="Burstein D."/>
            <person name="Amaro F."/>
            <person name="Zusman T."/>
            <person name="Lifshitz Z."/>
            <person name="Cohen O."/>
            <person name="Gilbert J.A."/>
            <person name="Pupko T."/>
            <person name="Shuman H.A."/>
            <person name="Segal G."/>
        </authorList>
    </citation>
    <scope>NUCLEOTIDE SEQUENCE [LARGE SCALE GENOMIC DNA]</scope>
    <source>
        <strain evidence="2 3">Mt.St.Helens-9</strain>
    </source>
</reference>
<dbReference type="PATRIC" id="fig|452.5.peg.2154"/>
<dbReference type="Gene3D" id="1.10.1200.10">
    <property type="entry name" value="ACP-like"/>
    <property type="match status" value="1"/>
</dbReference>
<sequence length="75" mass="8530">MNKDLLLNDLAKLLELDKHLLSDTFLLNDEANWDSLAVVSTVAAIDQHYKVSVRGSELMSCNTVKDIFYLIENFN</sequence>
<dbReference type="SUPFAM" id="SSF47336">
    <property type="entry name" value="ACP-like"/>
    <property type="match status" value="1"/>
</dbReference>